<evidence type="ECO:0000313" key="3">
    <source>
        <dbReference type="Proteomes" id="UP000242519"/>
    </source>
</evidence>
<accession>A0A218YVZ9</accession>
<gene>
    <name evidence="2" type="ORF">B2J93_3976</name>
</gene>
<organism evidence="2 3">
    <name type="scientific">Diplocarpon coronariae</name>
    <dbReference type="NCBI Taxonomy" id="2795749"/>
    <lineage>
        <taxon>Eukaryota</taxon>
        <taxon>Fungi</taxon>
        <taxon>Dikarya</taxon>
        <taxon>Ascomycota</taxon>
        <taxon>Pezizomycotina</taxon>
        <taxon>Leotiomycetes</taxon>
        <taxon>Helotiales</taxon>
        <taxon>Drepanopezizaceae</taxon>
        <taxon>Diplocarpon</taxon>
    </lineage>
</organism>
<protein>
    <recommendedName>
        <fullName evidence="4">Secreted protein</fullName>
    </recommendedName>
</protein>
<sequence length="162" mass="18546">MLVLVFLANIFCLVYFSGRAGLVTDFTELQNLFALAVNSPPSTRLDGSRGAEPEGEQLNVDFRVLADGLHFFMNEGREMKNDRACQTKRRNSAQEVPHVKPLASYRKPSNHRDDLHQIIFERFSCSEYHHHPRKGRNLVSHVEDVMLLPFWPTTREPPGARS</sequence>
<proteinExistence type="predicted"/>
<evidence type="ECO:0000256" key="1">
    <source>
        <dbReference type="SAM" id="SignalP"/>
    </source>
</evidence>
<feature type="chain" id="PRO_5012645942" description="Secreted protein" evidence="1">
    <location>
        <begin position="21"/>
        <end position="162"/>
    </location>
</feature>
<dbReference type="EMBL" id="MZNU01000350">
    <property type="protein sequence ID" value="OWO99529.1"/>
    <property type="molecule type" value="Genomic_DNA"/>
</dbReference>
<dbReference type="STRING" id="503106.A0A218YVZ9"/>
<dbReference type="Proteomes" id="UP000242519">
    <property type="component" value="Unassembled WGS sequence"/>
</dbReference>
<keyword evidence="1" id="KW-0732">Signal</keyword>
<keyword evidence="3" id="KW-1185">Reference proteome</keyword>
<dbReference type="InParanoid" id="A0A218YVZ9"/>
<dbReference type="OrthoDB" id="4721035at2759"/>
<evidence type="ECO:0008006" key="4">
    <source>
        <dbReference type="Google" id="ProtNLM"/>
    </source>
</evidence>
<feature type="signal peptide" evidence="1">
    <location>
        <begin position="1"/>
        <end position="20"/>
    </location>
</feature>
<comment type="caution">
    <text evidence="2">The sequence shown here is derived from an EMBL/GenBank/DDBJ whole genome shotgun (WGS) entry which is preliminary data.</text>
</comment>
<dbReference type="AlphaFoldDB" id="A0A218YVZ9"/>
<reference evidence="2 3" key="1">
    <citation type="submission" date="2017-04" db="EMBL/GenBank/DDBJ databases">
        <title>Draft genome sequence of Marssonina coronaria NL1: causal agent of apple blotch.</title>
        <authorList>
            <person name="Cheng Q."/>
        </authorList>
    </citation>
    <scope>NUCLEOTIDE SEQUENCE [LARGE SCALE GENOMIC DNA]</scope>
    <source>
        <strain evidence="2 3">NL1</strain>
    </source>
</reference>
<name>A0A218YVZ9_9HELO</name>
<evidence type="ECO:0000313" key="2">
    <source>
        <dbReference type="EMBL" id="OWO99529.1"/>
    </source>
</evidence>